<evidence type="ECO:0000313" key="1">
    <source>
        <dbReference type="EMBL" id="KAH7116129.1"/>
    </source>
</evidence>
<name>A0A9P9DBX4_9PLEO</name>
<keyword evidence="2" id="KW-1185">Reference proteome</keyword>
<sequence>MGENLDVKGMIQKLESVERAAGLDPAELPLGDDAVEMPMETGTAEVPLEVNNRGVISEVVGPPPGIAELPAEPIKRYNPAEMSTELIVQPDTVATFTREAQHPDTSNPAMQQSAVSSKLQAPSETSFDHSAPLVEALSEITAIMRNILAGISGIKSEMEIVTSQIKIAEYQARVEAEEVASKKRSAVTHNHYARIHNRLAESDAHYLVPLHDSVTNEPVSGQPENAGELNLITDEYVKSVLVKFGLDTFADRRRNQRALLQFMGYRHWDRFN</sequence>
<dbReference type="AlphaFoldDB" id="A0A9P9DBX4"/>
<comment type="caution">
    <text evidence="1">The sequence shown here is derived from an EMBL/GenBank/DDBJ whole genome shotgun (WGS) entry which is preliminary data.</text>
</comment>
<dbReference type="EMBL" id="JAGMWT010000015">
    <property type="protein sequence ID" value="KAH7116129.1"/>
    <property type="molecule type" value="Genomic_DNA"/>
</dbReference>
<accession>A0A9P9DBX4</accession>
<organism evidence="1 2">
    <name type="scientific">Dendryphion nanum</name>
    <dbReference type="NCBI Taxonomy" id="256645"/>
    <lineage>
        <taxon>Eukaryota</taxon>
        <taxon>Fungi</taxon>
        <taxon>Dikarya</taxon>
        <taxon>Ascomycota</taxon>
        <taxon>Pezizomycotina</taxon>
        <taxon>Dothideomycetes</taxon>
        <taxon>Pleosporomycetidae</taxon>
        <taxon>Pleosporales</taxon>
        <taxon>Torulaceae</taxon>
        <taxon>Dendryphion</taxon>
    </lineage>
</organism>
<proteinExistence type="predicted"/>
<protein>
    <submittedName>
        <fullName evidence="1">Uncharacterized protein</fullName>
    </submittedName>
</protein>
<reference evidence="1" key="1">
    <citation type="journal article" date="2021" name="Nat. Commun.">
        <title>Genetic determinants of endophytism in the Arabidopsis root mycobiome.</title>
        <authorList>
            <person name="Mesny F."/>
            <person name="Miyauchi S."/>
            <person name="Thiergart T."/>
            <person name="Pickel B."/>
            <person name="Atanasova L."/>
            <person name="Karlsson M."/>
            <person name="Huettel B."/>
            <person name="Barry K.W."/>
            <person name="Haridas S."/>
            <person name="Chen C."/>
            <person name="Bauer D."/>
            <person name="Andreopoulos W."/>
            <person name="Pangilinan J."/>
            <person name="LaButti K."/>
            <person name="Riley R."/>
            <person name="Lipzen A."/>
            <person name="Clum A."/>
            <person name="Drula E."/>
            <person name="Henrissat B."/>
            <person name="Kohler A."/>
            <person name="Grigoriev I.V."/>
            <person name="Martin F.M."/>
            <person name="Hacquard S."/>
        </authorList>
    </citation>
    <scope>NUCLEOTIDE SEQUENCE</scope>
    <source>
        <strain evidence="1">MPI-CAGE-CH-0243</strain>
    </source>
</reference>
<gene>
    <name evidence="1" type="ORF">B0J11DRAFT_618496</name>
</gene>
<evidence type="ECO:0000313" key="2">
    <source>
        <dbReference type="Proteomes" id="UP000700596"/>
    </source>
</evidence>
<dbReference type="Proteomes" id="UP000700596">
    <property type="component" value="Unassembled WGS sequence"/>
</dbReference>